<reference evidence="2 3" key="1">
    <citation type="submission" date="2021-06" db="EMBL/GenBank/DDBJ databases">
        <authorList>
            <person name="Palmer J.M."/>
        </authorList>
    </citation>
    <scope>NUCLEOTIDE SEQUENCE [LARGE SCALE GENOMIC DNA]</scope>
    <source>
        <strain evidence="2 3">CL_MEX2019</strain>
        <tissue evidence="2">Muscle</tissue>
    </source>
</reference>
<protein>
    <submittedName>
        <fullName evidence="2">Uncharacterized protein</fullName>
    </submittedName>
</protein>
<feature type="compositionally biased region" description="Basic and acidic residues" evidence="1">
    <location>
        <begin position="100"/>
        <end position="121"/>
    </location>
</feature>
<proteinExistence type="predicted"/>
<name>A0ABU7ENU2_9TELE</name>
<gene>
    <name evidence="2" type="ORF">CHARACLAT_030177</name>
</gene>
<sequence length="121" mass="14193">MAFNTTFFSFCFSKATLKISFAAPSDDIMAECVETVGIHHQKYRKLVRTTLNPWTVRPTMFCHVVFPILGQLGLPKLFLFAKHQNNEKERFVKSTRKKGHQEERKIEREKETRKAGRKDNF</sequence>
<dbReference type="EMBL" id="JAHUTJ010061843">
    <property type="protein sequence ID" value="MED6288815.1"/>
    <property type="molecule type" value="Genomic_DNA"/>
</dbReference>
<accession>A0ABU7ENU2</accession>
<feature type="region of interest" description="Disordered" evidence="1">
    <location>
        <begin position="90"/>
        <end position="121"/>
    </location>
</feature>
<evidence type="ECO:0000313" key="3">
    <source>
        <dbReference type="Proteomes" id="UP001352852"/>
    </source>
</evidence>
<comment type="caution">
    <text evidence="2">The sequence shown here is derived from an EMBL/GenBank/DDBJ whole genome shotgun (WGS) entry which is preliminary data.</text>
</comment>
<dbReference type="Proteomes" id="UP001352852">
    <property type="component" value="Unassembled WGS sequence"/>
</dbReference>
<organism evidence="2 3">
    <name type="scientific">Characodon lateralis</name>
    <dbReference type="NCBI Taxonomy" id="208331"/>
    <lineage>
        <taxon>Eukaryota</taxon>
        <taxon>Metazoa</taxon>
        <taxon>Chordata</taxon>
        <taxon>Craniata</taxon>
        <taxon>Vertebrata</taxon>
        <taxon>Euteleostomi</taxon>
        <taxon>Actinopterygii</taxon>
        <taxon>Neopterygii</taxon>
        <taxon>Teleostei</taxon>
        <taxon>Neoteleostei</taxon>
        <taxon>Acanthomorphata</taxon>
        <taxon>Ovalentaria</taxon>
        <taxon>Atherinomorphae</taxon>
        <taxon>Cyprinodontiformes</taxon>
        <taxon>Goodeidae</taxon>
        <taxon>Characodon</taxon>
    </lineage>
</organism>
<keyword evidence="3" id="KW-1185">Reference proteome</keyword>
<evidence type="ECO:0000313" key="2">
    <source>
        <dbReference type="EMBL" id="MED6288815.1"/>
    </source>
</evidence>
<evidence type="ECO:0000256" key="1">
    <source>
        <dbReference type="SAM" id="MobiDB-lite"/>
    </source>
</evidence>